<dbReference type="PANTHER" id="PTHR21439">
    <property type="entry name" value="OXIDORED-NITRO DOMAIN-CONTAINING PROTEIN"/>
    <property type="match status" value="1"/>
</dbReference>
<evidence type="ECO:0000313" key="3">
    <source>
        <dbReference type="Proteomes" id="UP000785679"/>
    </source>
</evidence>
<dbReference type="Proteomes" id="UP000785679">
    <property type="component" value="Unassembled WGS sequence"/>
</dbReference>
<evidence type="ECO:0000256" key="1">
    <source>
        <dbReference type="SAM" id="MobiDB-lite"/>
    </source>
</evidence>
<sequence length="387" mass="43173">MSQAYLTVLPFVILNLGGEMVYILDQRLRAQEIGQDRSQKVLQDVVKTMFSKKFVEELFRPQQMYSMVSTRQIFEKLAHSSIMKLNATSMGKLFDLMLMGVKYQVIETSTPEEIYHVTMTHLNQVASLVRGSASEQLVQEAISLFKSLAQNFKAYDYIIVKQQISKFYQDKHIKVSLFIQDGIQGLDGTIYLNFAGEGVVYSNKPGQVKIIDPSGQVKREKQITLVHTQYWKPNPFTKRLQGTTVPHLGTNMYAAERTKPPVPLKLEDKSTKPNPIPTKVDEPQITTPLSGASTEFNQLANLIGLAADEALSGKPDDFKLNLFPDAVFDAEGGRLGAGDSGQIINIDLGKGGKEQVKKAMKEFESLDLMKPSQEATGDDLLDLMDSL</sequence>
<dbReference type="InterPro" id="IPR019332">
    <property type="entry name" value="OSCP1"/>
</dbReference>
<dbReference type="GO" id="GO:0005886">
    <property type="term" value="C:plasma membrane"/>
    <property type="evidence" value="ECO:0007669"/>
    <property type="project" value="TreeGrafter"/>
</dbReference>
<gene>
    <name evidence="2" type="ORF">FGO68_gene5020</name>
</gene>
<dbReference type="PANTHER" id="PTHR21439:SF0">
    <property type="entry name" value="PROTEIN OSCP1"/>
    <property type="match status" value="1"/>
</dbReference>
<evidence type="ECO:0000313" key="2">
    <source>
        <dbReference type="EMBL" id="TNV79864.1"/>
    </source>
</evidence>
<protein>
    <submittedName>
        <fullName evidence="2">Uncharacterized protein</fullName>
    </submittedName>
</protein>
<proteinExistence type="predicted"/>
<organism evidence="2 3">
    <name type="scientific">Halteria grandinella</name>
    <dbReference type="NCBI Taxonomy" id="5974"/>
    <lineage>
        <taxon>Eukaryota</taxon>
        <taxon>Sar</taxon>
        <taxon>Alveolata</taxon>
        <taxon>Ciliophora</taxon>
        <taxon>Intramacronucleata</taxon>
        <taxon>Spirotrichea</taxon>
        <taxon>Stichotrichia</taxon>
        <taxon>Sporadotrichida</taxon>
        <taxon>Halteriidae</taxon>
        <taxon>Halteria</taxon>
    </lineage>
</organism>
<dbReference type="EMBL" id="RRYP01008304">
    <property type="protein sequence ID" value="TNV79864.1"/>
    <property type="molecule type" value="Genomic_DNA"/>
</dbReference>
<dbReference type="OrthoDB" id="2157380at2759"/>
<reference evidence="2" key="1">
    <citation type="submission" date="2019-06" db="EMBL/GenBank/DDBJ databases">
        <authorList>
            <person name="Zheng W."/>
        </authorList>
    </citation>
    <scope>NUCLEOTIDE SEQUENCE</scope>
    <source>
        <strain evidence="2">QDHG01</strain>
    </source>
</reference>
<comment type="caution">
    <text evidence="2">The sequence shown here is derived from an EMBL/GenBank/DDBJ whole genome shotgun (WGS) entry which is preliminary data.</text>
</comment>
<dbReference type="GO" id="GO:0005737">
    <property type="term" value="C:cytoplasm"/>
    <property type="evidence" value="ECO:0007669"/>
    <property type="project" value="TreeGrafter"/>
</dbReference>
<dbReference type="Pfam" id="PF10188">
    <property type="entry name" value="Oscp1"/>
    <property type="match status" value="1"/>
</dbReference>
<feature type="region of interest" description="Disordered" evidence="1">
    <location>
        <begin position="263"/>
        <end position="283"/>
    </location>
</feature>
<dbReference type="AlphaFoldDB" id="A0A8J8T2I0"/>
<name>A0A8J8T2I0_HALGN</name>
<accession>A0A8J8T2I0</accession>
<keyword evidence="3" id="KW-1185">Reference proteome</keyword>